<reference evidence="6 7" key="1">
    <citation type="submission" date="2018-02" db="EMBL/GenBank/DDBJ databases">
        <title>Complete genome sequencing of Faecalibacterium prausnitzii strains isolated from the human gut.</title>
        <authorList>
            <person name="Fitzgerald B.C."/>
            <person name="Shkoporov A.N."/>
            <person name="Ross P.R."/>
            <person name="Hill C."/>
        </authorList>
    </citation>
    <scope>NUCLEOTIDE SEQUENCE [LARGE SCALE GENOMIC DNA]</scope>
    <source>
        <strain evidence="6 7">APC924/119</strain>
    </source>
</reference>
<evidence type="ECO:0000256" key="1">
    <source>
        <dbReference type="ARBA" id="ARBA00022491"/>
    </source>
</evidence>
<proteinExistence type="predicted"/>
<dbReference type="EMBL" id="PRLF01000011">
    <property type="protein sequence ID" value="RAW64770.1"/>
    <property type="molecule type" value="Genomic_DNA"/>
</dbReference>
<dbReference type="PANTHER" id="PTHR30204:SF69">
    <property type="entry name" value="MERR-FAMILY TRANSCRIPTIONAL REGULATOR"/>
    <property type="match status" value="1"/>
</dbReference>
<dbReference type="RefSeq" id="WP_112121594.1">
    <property type="nucleotide sequence ID" value="NZ_JAWHPS010000001.1"/>
</dbReference>
<dbReference type="Gene3D" id="1.10.1660.10">
    <property type="match status" value="1"/>
</dbReference>
<evidence type="ECO:0000256" key="2">
    <source>
        <dbReference type="ARBA" id="ARBA00023015"/>
    </source>
</evidence>
<dbReference type="GO" id="GO:0003677">
    <property type="term" value="F:DNA binding"/>
    <property type="evidence" value="ECO:0007669"/>
    <property type="project" value="UniProtKB-KW"/>
</dbReference>
<comment type="caution">
    <text evidence="6">The sequence shown here is derived from an EMBL/GenBank/DDBJ whole genome shotgun (WGS) entry which is preliminary data.</text>
</comment>
<organism evidence="6 7">
    <name type="scientific">Faecalibacterium prausnitzii</name>
    <dbReference type="NCBI Taxonomy" id="853"/>
    <lineage>
        <taxon>Bacteria</taxon>
        <taxon>Bacillati</taxon>
        <taxon>Bacillota</taxon>
        <taxon>Clostridia</taxon>
        <taxon>Eubacteriales</taxon>
        <taxon>Oscillospiraceae</taxon>
        <taxon>Faecalibacterium</taxon>
    </lineage>
</organism>
<feature type="domain" description="HTH merR-type" evidence="5">
    <location>
        <begin position="4"/>
        <end position="73"/>
    </location>
</feature>
<evidence type="ECO:0000313" key="6">
    <source>
        <dbReference type="EMBL" id="RAW64770.1"/>
    </source>
</evidence>
<evidence type="ECO:0000256" key="4">
    <source>
        <dbReference type="ARBA" id="ARBA00023163"/>
    </source>
</evidence>
<dbReference type="SUPFAM" id="SSF46955">
    <property type="entry name" value="Putative DNA-binding domain"/>
    <property type="match status" value="1"/>
</dbReference>
<keyword evidence="1" id="KW-0678">Repressor</keyword>
<keyword evidence="3" id="KW-0238">DNA-binding</keyword>
<evidence type="ECO:0000259" key="5">
    <source>
        <dbReference type="PROSITE" id="PS50937"/>
    </source>
</evidence>
<keyword evidence="4" id="KW-0804">Transcription</keyword>
<accession>A0A329UNJ3</accession>
<dbReference type="PROSITE" id="PS50937">
    <property type="entry name" value="HTH_MERR_2"/>
    <property type="match status" value="1"/>
</dbReference>
<evidence type="ECO:0000313" key="7">
    <source>
        <dbReference type="Proteomes" id="UP000250550"/>
    </source>
</evidence>
<dbReference type="InterPro" id="IPR000551">
    <property type="entry name" value="MerR-type_HTH_dom"/>
</dbReference>
<dbReference type="GO" id="GO:0003700">
    <property type="term" value="F:DNA-binding transcription factor activity"/>
    <property type="evidence" value="ECO:0007669"/>
    <property type="project" value="InterPro"/>
</dbReference>
<dbReference type="CDD" id="cd00592">
    <property type="entry name" value="HTH_MerR-like"/>
    <property type="match status" value="1"/>
</dbReference>
<evidence type="ECO:0000256" key="3">
    <source>
        <dbReference type="ARBA" id="ARBA00023125"/>
    </source>
</evidence>
<dbReference type="Proteomes" id="UP000250550">
    <property type="component" value="Unassembled WGS sequence"/>
</dbReference>
<name>A0A329UNJ3_9FIRM</name>
<dbReference type="InterPro" id="IPR009061">
    <property type="entry name" value="DNA-bd_dom_put_sf"/>
</dbReference>
<protein>
    <submittedName>
        <fullName evidence="6">Transcriptional regulator</fullName>
    </submittedName>
</protein>
<gene>
    <name evidence="6" type="ORF">C4N21_08750</name>
</gene>
<dbReference type="AlphaFoldDB" id="A0A329UNJ3"/>
<dbReference type="PANTHER" id="PTHR30204">
    <property type="entry name" value="REDOX-CYCLING DRUG-SENSING TRANSCRIPTIONAL ACTIVATOR SOXR"/>
    <property type="match status" value="1"/>
</dbReference>
<sequence>MALKFQIGEIAHFFDIPASTLRYWEDKGVLHPEKGRENRYREYTIEDLMTISDVVFYKNLGLQLKEIREMDGSSPEQHGKLFTEKLSELEQQQELLARRIKKLRCHIQAVKTLTDLREHPYQKSDIDTECIVSFDLIERDKLCQYIEDPYLYSRVQHTQTLPQERRGLTISAEMCSAFPESSILWQKQSTRYVTFLMKEEVTVGFPNDLAEHLTHVQKSHRTGAIISRFLLCAQENGKIYDFYKTFVEILPDLME</sequence>
<dbReference type="InterPro" id="IPR047057">
    <property type="entry name" value="MerR_fam"/>
</dbReference>
<dbReference type="Pfam" id="PF13411">
    <property type="entry name" value="MerR_1"/>
    <property type="match status" value="1"/>
</dbReference>
<keyword evidence="2" id="KW-0805">Transcription regulation</keyword>
<dbReference type="SMART" id="SM00422">
    <property type="entry name" value="HTH_MERR"/>
    <property type="match status" value="1"/>
</dbReference>